<dbReference type="Proteomes" id="UP000222542">
    <property type="component" value="Unassembled WGS sequence"/>
</dbReference>
<dbReference type="AlphaFoldDB" id="A0A2G2ZDP5"/>
<name>A0A2G2ZDP5_CAPAN</name>
<accession>A0A2G2ZDP5</accession>
<protein>
    <submittedName>
        <fullName evidence="1">Uncharacterized protein</fullName>
    </submittedName>
</protein>
<dbReference type="Gramene" id="PHT80119">
    <property type="protein sequence ID" value="PHT80119"/>
    <property type="gene ID" value="T459_18171"/>
</dbReference>
<gene>
    <name evidence="1" type="ORF">T459_18171</name>
</gene>
<comment type="caution">
    <text evidence="1">The sequence shown here is derived from an EMBL/GenBank/DDBJ whole genome shotgun (WGS) entry which is preliminary data.</text>
</comment>
<keyword evidence="2" id="KW-1185">Reference proteome</keyword>
<reference evidence="1 2" key="1">
    <citation type="journal article" date="2014" name="Nat. Genet.">
        <title>Genome sequence of the hot pepper provides insights into the evolution of pungency in Capsicum species.</title>
        <authorList>
            <person name="Kim S."/>
            <person name="Park M."/>
            <person name="Yeom S.I."/>
            <person name="Kim Y.M."/>
            <person name="Lee J.M."/>
            <person name="Lee H.A."/>
            <person name="Seo E."/>
            <person name="Choi J."/>
            <person name="Cheong K."/>
            <person name="Kim K.T."/>
            <person name="Jung K."/>
            <person name="Lee G.W."/>
            <person name="Oh S.K."/>
            <person name="Bae C."/>
            <person name="Kim S.B."/>
            <person name="Lee H.Y."/>
            <person name="Kim S.Y."/>
            <person name="Kim M.S."/>
            <person name="Kang B.C."/>
            <person name="Jo Y.D."/>
            <person name="Yang H.B."/>
            <person name="Jeong H.J."/>
            <person name="Kang W.H."/>
            <person name="Kwon J.K."/>
            <person name="Shin C."/>
            <person name="Lim J.Y."/>
            <person name="Park J.H."/>
            <person name="Huh J.H."/>
            <person name="Kim J.S."/>
            <person name="Kim B.D."/>
            <person name="Cohen O."/>
            <person name="Paran I."/>
            <person name="Suh M.C."/>
            <person name="Lee S.B."/>
            <person name="Kim Y.K."/>
            <person name="Shin Y."/>
            <person name="Noh S.J."/>
            <person name="Park J."/>
            <person name="Seo Y.S."/>
            <person name="Kwon S.Y."/>
            <person name="Kim H.A."/>
            <person name="Park J.M."/>
            <person name="Kim H.J."/>
            <person name="Choi S.B."/>
            <person name="Bosland P.W."/>
            <person name="Reeves G."/>
            <person name="Jo S.H."/>
            <person name="Lee B.W."/>
            <person name="Cho H.T."/>
            <person name="Choi H.S."/>
            <person name="Lee M.S."/>
            <person name="Yu Y."/>
            <person name="Do Choi Y."/>
            <person name="Park B.S."/>
            <person name="van Deynze A."/>
            <person name="Ashrafi H."/>
            <person name="Hill T."/>
            <person name="Kim W.T."/>
            <person name="Pai H.S."/>
            <person name="Ahn H.K."/>
            <person name="Yeam I."/>
            <person name="Giovannoni J.J."/>
            <person name="Rose J.K."/>
            <person name="Sorensen I."/>
            <person name="Lee S.J."/>
            <person name="Kim R.W."/>
            <person name="Choi I.Y."/>
            <person name="Choi B.S."/>
            <person name="Lim J.S."/>
            <person name="Lee Y.H."/>
            <person name="Choi D."/>
        </authorList>
    </citation>
    <scope>NUCLEOTIDE SEQUENCE [LARGE SCALE GENOMIC DNA]</scope>
    <source>
        <strain evidence="2">cv. CM334</strain>
    </source>
</reference>
<proteinExistence type="predicted"/>
<dbReference type="EMBL" id="AYRZ02000006">
    <property type="protein sequence ID" value="PHT80119.1"/>
    <property type="molecule type" value="Genomic_DNA"/>
</dbReference>
<evidence type="ECO:0000313" key="1">
    <source>
        <dbReference type="EMBL" id="PHT80119.1"/>
    </source>
</evidence>
<organism evidence="1 2">
    <name type="scientific">Capsicum annuum</name>
    <name type="common">Capsicum pepper</name>
    <dbReference type="NCBI Taxonomy" id="4072"/>
    <lineage>
        <taxon>Eukaryota</taxon>
        <taxon>Viridiplantae</taxon>
        <taxon>Streptophyta</taxon>
        <taxon>Embryophyta</taxon>
        <taxon>Tracheophyta</taxon>
        <taxon>Spermatophyta</taxon>
        <taxon>Magnoliopsida</taxon>
        <taxon>eudicotyledons</taxon>
        <taxon>Gunneridae</taxon>
        <taxon>Pentapetalae</taxon>
        <taxon>asterids</taxon>
        <taxon>lamiids</taxon>
        <taxon>Solanales</taxon>
        <taxon>Solanaceae</taxon>
        <taxon>Solanoideae</taxon>
        <taxon>Capsiceae</taxon>
        <taxon>Capsicum</taxon>
    </lineage>
</organism>
<evidence type="ECO:0000313" key="2">
    <source>
        <dbReference type="Proteomes" id="UP000222542"/>
    </source>
</evidence>
<sequence length="182" mass="20388">MPYNLFSSGTSGVGCRFGTLGWTSPLFLILKGKRKPLTSASLMMTKKIFSNSGPSFVNIIDQLVQWFLSWMTGILWMDGKSRSDNFLKSTDIILISTAPTNDDVSIPIDRSAIRNKSLSKYLMSRQTGQKLLITRQLLRSFRSQPVGCDLTFSLLYEYAYKNTSNPFEQDSCKLGSVVLEGD</sequence>
<reference evidence="1 2" key="2">
    <citation type="journal article" date="2017" name="Genome Biol.">
        <title>New reference genome sequences of hot pepper reveal the massive evolution of plant disease-resistance genes by retroduplication.</title>
        <authorList>
            <person name="Kim S."/>
            <person name="Park J."/>
            <person name="Yeom S.I."/>
            <person name="Kim Y.M."/>
            <person name="Seo E."/>
            <person name="Kim K.T."/>
            <person name="Kim M.S."/>
            <person name="Lee J.M."/>
            <person name="Cheong K."/>
            <person name="Shin H.S."/>
            <person name="Kim S.B."/>
            <person name="Han K."/>
            <person name="Lee J."/>
            <person name="Park M."/>
            <person name="Lee H.A."/>
            <person name="Lee H.Y."/>
            <person name="Lee Y."/>
            <person name="Oh S."/>
            <person name="Lee J.H."/>
            <person name="Choi E."/>
            <person name="Choi E."/>
            <person name="Lee S.E."/>
            <person name="Jeon J."/>
            <person name="Kim H."/>
            <person name="Choi G."/>
            <person name="Song H."/>
            <person name="Lee J."/>
            <person name="Lee S.C."/>
            <person name="Kwon J.K."/>
            <person name="Lee H.Y."/>
            <person name="Koo N."/>
            <person name="Hong Y."/>
            <person name="Kim R.W."/>
            <person name="Kang W.H."/>
            <person name="Huh J.H."/>
            <person name="Kang B.C."/>
            <person name="Yang T.J."/>
            <person name="Lee Y.H."/>
            <person name="Bennetzen J.L."/>
            <person name="Choi D."/>
        </authorList>
    </citation>
    <scope>NUCLEOTIDE SEQUENCE [LARGE SCALE GENOMIC DNA]</scope>
    <source>
        <strain evidence="2">cv. CM334</strain>
    </source>
</reference>